<proteinExistence type="predicted"/>
<dbReference type="InParanoid" id="A0A2H3CZS6"/>
<evidence type="ECO:0000313" key="3">
    <source>
        <dbReference type="Proteomes" id="UP000217790"/>
    </source>
</evidence>
<dbReference type="Proteomes" id="UP000217790">
    <property type="component" value="Unassembled WGS sequence"/>
</dbReference>
<feature type="region of interest" description="Disordered" evidence="1">
    <location>
        <begin position="63"/>
        <end position="102"/>
    </location>
</feature>
<dbReference type="STRING" id="47427.A0A2H3CZS6"/>
<reference evidence="3" key="1">
    <citation type="journal article" date="2017" name="Nat. Ecol. Evol.">
        <title>Genome expansion and lineage-specific genetic innovations in the forest pathogenic fungi Armillaria.</title>
        <authorList>
            <person name="Sipos G."/>
            <person name="Prasanna A.N."/>
            <person name="Walter M.C."/>
            <person name="O'Connor E."/>
            <person name="Balint B."/>
            <person name="Krizsan K."/>
            <person name="Kiss B."/>
            <person name="Hess J."/>
            <person name="Varga T."/>
            <person name="Slot J."/>
            <person name="Riley R."/>
            <person name="Boka B."/>
            <person name="Rigling D."/>
            <person name="Barry K."/>
            <person name="Lee J."/>
            <person name="Mihaltcheva S."/>
            <person name="LaButti K."/>
            <person name="Lipzen A."/>
            <person name="Waldron R."/>
            <person name="Moloney N.M."/>
            <person name="Sperisen C."/>
            <person name="Kredics L."/>
            <person name="Vagvoelgyi C."/>
            <person name="Patrignani A."/>
            <person name="Fitzpatrick D."/>
            <person name="Nagy I."/>
            <person name="Doyle S."/>
            <person name="Anderson J.B."/>
            <person name="Grigoriev I.V."/>
            <person name="Gueldener U."/>
            <person name="Muensterkoetter M."/>
            <person name="Nagy L.G."/>
        </authorList>
    </citation>
    <scope>NUCLEOTIDE SEQUENCE [LARGE SCALE GENOMIC DNA]</scope>
    <source>
        <strain evidence="3">Ar21-2</strain>
    </source>
</reference>
<dbReference type="OrthoDB" id="10518441at2759"/>
<feature type="compositionally biased region" description="Basic and acidic residues" evidence="1">
    <location>
        <begin position="178"/>
        <end position="191"/>
    </location>
</feature>
<dbReference type="EMBL" id="KZ293719">
    <property type="protein sequence ID" value="PBK82267.1"/>
    <property type="molecule type" value="Genomic_DNA"/>
</dbReference>
<feature type="region of interest" description="Disordered" evidence="1">
    <location>
        <begin position="157"/>
        <end position="226"/>
    </location>
</feature>
<sequence length="309" mass="34867">MITLIMGRDIHWANEEENSGDENLTTQFPIMSFEHQQALIAKQLGKSPGAVTEKQLNEDIPLPKKKARSAKSETIQEGVPSANNARVPGVNEKPIARPQTTPDESHLMVNVDELQNHVVLQRIHLSQMHDGMELTVADQGIIFDHNNNAWLRPDHQEKVDDQPKEGSTPQGPENDLNDNNRDVHRTKERNPDGPPDDGDDSNNETDKSPHHNPFIPRMGSRGVSLTPSRSIKAKVCYAEHKCQQIIEFVHCNLGTKLIIPDGLKGAHLDVKSMKKYDGTPSRDRYWEWLWSMVFAYRASQMGGPDRDEE</sequence>
<dbReference type="AlphaFoldDB" id="A0A2H3CZS6"/>
<evidence type="ECO:0000256" key="1">
    <source>
        <dbReference type="SAM" id="MobiDB-lite"/>
    </source>
</evidence>
<name>A0A2H3CZS6_ARMGA</name>
<accession>A0A2H3CZS6</accession>
<protein>
    <submittedName>
        <fullName evidence="2">Uncharacterized protein</fullName>
    </submittedName>
</protein>
<keyword evidence="3" id="KW-1185">Reference proteome</keyword>
<organism evidence="2 3">
    <name type="scientific">Armillaria gallica</name>
    <name type="common">Bulbous honey fungus</name>
    <name type="synonym">Armillaria bulbosa</name>
    <dbReference type="NCBI Taxonomy" id="47427"/>
    <lineage>
        <taxon>Eukaryota</taxon>
        <taxon>Fungi</taxon>
        <taxon>Dikarya</taxon>
        <taxon>Basidiomycota</taxon>
        <taxon>Agaricomycotina</taxon>
        <taxon>Agaricomycetes</taxon>
        <taxon>Agaricomycetidae</taxon>
        <taxon>Agaricales</taxon>
        <taxon>Marasmiineae</taxon>
        <taxon>Physalacriaceae</taxon>
        <taxon>Armillaria</taxon>
    </lineage>
</organism>
<feature type="compositionally biased region" description="Acidic residues" evidence="1">
    <location>
        <begin position="194"/>
        <end position="203"/>
    </location>
</feature>
<gene>
    <name evidence="2" type="ORF">ARMGADRAFT_1090477</name>
</gene>
<evidence type="ECO:0000313" key="2">
    <source>
        <dbReference type="EMBL" id="PBK82267.1"/>
    </source>
</evidence>